<organism evidence="1 2">
    <name type="scientific">Caenorhabditis nigoni</name>
    <dbReference type="NCBI Taxonomy" id="1611254"/>
    <lineage>
        <taxon>Eukaryota</taxon>
        <taxon>Metazoa</taxon>
        <taxon>Ecdysozoa</taxon>
        <taxon>Nematoda</taxon>
        <taxon>Chromadorea</taxon>
        <taxon>Rhabditida</taxon>
        <taxon>Rhabditina</taxon>
        <taxon>Rhabditomorpha</taxon>
        <taxon>Rhabditoidea</taxon>
        <taxon>Rhabditidae</taxon>
        <taxon>Peloderinae</taxon>
        <taxon>Caenorhabditis</taxon>
    </lineage>
</organism>
<dbReference type="PANTHER" id="PTHR47024">
    <property type="entry name" value="BIOFILM ABSENT ON HEAD (AFTER YERSINIA EXPOSURE)-RELATED"/>
    <property type="match status" value="1"/>
</dbReference>
<dbReference type="OrthoDB" id="10393426at2759"/>
<evidence type="ECO:0008006" key="3">
    <source>
        <dbReference type="Google" id="ProtNLM"/>
    </source>
</evidence>
<accession>A0A2G5T536</accession>
<evidence type="ECO:0000313" key="2">
    <source>
        <dbReference type="Proteomes" id="UP000230233"/>
    </source>
</evidence>
<dbReference type="EMBL" id="PDUG01000005">
    <property type="protein sequence ID" value="PIC22514.1"/>
    <property type="molecule type" value="Genomic_DNA"/>
</dbReference>
<dbReference type="Proteomes" id="UP000230233">
    <property type="component" value="Chromosome V"/>
</dbReference>
<proteinExistence type="predicted"/>
<name>A0A2G5T536_9PELO</name>
<protein>
    <recommendedName>
        <fullName evidence="3">Glycosyltransferase family 92 protein</fullName>
    </recommendedName>
</protein>
<dbReference type="AlphaFoldDB" id="A0A2G5T536"/>
<keyword evidence="2" id="KW-1185">Reference proteome</keyword>
<dbReference type="PANTHER" id="PTHR47024:SF2">
    <property type="entry name" value="GLYCOSYLTRANSFERASE FAMILY 92 PROTEIN"/>
    <property type="match status" value="1"/>
</dbReference>
<sequence>MRTFIQYIFNASVLSIAQVHWPGSFTDSSMRSKNADGALLHFRYDAEAKNHTTTGKPYRFFPDNHSTHIKNIEDTAQKIFNGVIPTFSSKSYDTMQKCVNKIIPVEDKVCLSVGGSCKAEMDKVNDWVYAESEPIFLVAT</sequence>
<comment type="caution">
    <text evidence="1">The sequence shown here is derived from an EMBL/GenBank/DDBJ whole genome shotgun (WGS) entry which is preliminary data.</text>
</comment>
<gene>
    <name evidence="1" type="primary">Cnig_chr_V.g16538</name>
    <name evidence="1" type="ORF">B9Z55_016538</name>
</gene>
<reference evidence="2" key="1">
    <citation type="submission" date="2017-10" db="EMBL/GenBank/DDBJ databases">
        <title>Rapid genome shrinkage in a self-fertile nematode reveals novel sperm competition proteins.</title>
        <authorList>
            <person name="Yin D."/>
            <person name="Schwarz E.M."/>
            <person name="Thomas C.G."/>
            <person name="Felde R.L."/>
            <person name="Korf I.F."/>
            <person name="Cutter A.D."/>
            <person name="Schartner C.M."/>
            <person name="Ralston E.J."/>
            <person name="Meyer B.J."/>
            <person name="Haag E.S."/>
        </authorList>
    </citation>
    <scope>NUCLEOTIDE SEQUENCE [LARGE SCALE GENOMIC DNA]</scope>
    <source>
        <strain evidence="2">JU1422</strain>
    </source>
</reference>
<evidence type="ECO:0000313" key="1">
    <source>
        <dbReference type="EMBL" id="PIC22514.1"/>
    </source>
</evidence>